<protein>
    <submittedName>
        <fullName evidence="1">Phage major tail protein, TP901-1 family</fullName>
    </submittedName>
</protein>
<accession>A0ABW1S5X0</accession>
<dbReference type="EMBL" id="JBHSSW010000001">
    <property type="protein sequence ID" value="MFC6196578.1"/>
    <property type="molecule type" value="Genomic_DNA"/>
</dbReference>
<gene>
    <name evidence="1" type="ORF">ACFQDM_00735</name>
</gene>
<dbReference type="NCBIfam" id="TIGR02126">
    <property type="entry name" value="phgtail_TP901_1"/>
    <property type="match status" value="1"/>
</dbReference>
<organism evidence="1 2">
    <name type="scientific">Ponticaulis profundi</name>
    <dbReference type="NCBI Taxonomy" id="2665222"/>
    <lineage>
        <taxon>Bacteria</taxon>
        <taxon>Pseudomonadati</taxon>
        <taxon>Pseudomonadota</taxon>
        <taxon>Alphaproteobacteria</taxon>
        <taxon>Hyphomonadales</taxon>
        <taxon>Hyphomonadaceae</taxon>
        <taxon>Ponticaulis</taxon>
    </lineage>
</organism>
<evidence type="ECO:0000313" key="1">
    <source>
        <dbReference type="EMBL" id="MFC6196578.1"/>
    </source>
</evidence>
<name>A0ABW1S5X0_9PROT</name>
<dbReference type="PRINTS" id="PR01996">
    <property type="entry name" value="MTP1FAMILY"/>
</dbReference>
<proteinExistence type="predicted"/>
<comment type="caution">
    <text evidence="1">The sequence shown here is derived from an EMBL/GenBank/DDBJ whole genome shotgun (WGS) entry which is preliminary data.</text>
</comment>
<dbReference type="Proteomes" id="UP001596303">
    <property type="component" value="Unassembled WGS sequence"/>
</dbReference>
<keyword evidence="2" id="KW-1185">Reference proteome</keyword>
<sequence>MATQAGQNVLIKLEDEANPGAFLTVAGIRAKTISLNAGLVDATHTGSAGGWRELLSGAGVKTVKVTGSGVFRDDACDKRMRDVFLQRLHADWQLIVPDFARFAGPFQISQLTYGGDFDGEATFSITLESAGEVSVTDL</sequence>
<reference evidence="2" key="1">
    <citation type="journal article" date="2019" name="Int. J. Syst. Evol. Microbiol.">
        <title>The Global Catalogue of Microorganisms (GCM) 10K type strain sequencing project: providing services to taxonomists for standard genome sequencing and annotation.</title>
        <authorList>
            <consortium name="The Broad Institute Genomics Platform"/>
            <consortium name="The Broad Institute Genome Sequencing Center for Infectious Disease"/>
            <person name="Wu L."/>
            <person name="Ma J."/>
        </authorList>
    </citation>
    <scope>NUCLEOTIDE SEQUENCE [LARGE SCALE GENOMIC DNA]</scope>
    <source>
        <strain evidence="2">CGMCC-1.15741</strain>
    </source>
</reference>
<dbReference type="InterPro" id="IPR022344">
    <property type="entry name" value="GTA_major-tail"/>
</dbReference>
<dbReference type="RefSeq" id="WP_377374155.1">
    <property type="nucleotide sequence ID" value="NZ_JBHSSW010000001.1"/>
</dbReference>
<evidence type="ECO:0000313" key="2">
    <source>
        <dbReference type="Proteomes" id="UP001596303"/>
    </source>
</evidence>
<dbReference type="Pfam" id="PF06199">
    <property type="entry name" value="Phage_tail_2"/>
    <property type="match status" value="1"/>
</dbReference>
<dbReference type="InterPro" id="IPR011855">
    <property type="entry name" value="Phgtail_TP901_1"/>
</dbReference>